<dbReference type="PANTHER" id="PTHR45776">
    <property type="entry name" value="MIP04163P"/>
    <property type="match status" value="1"/>
</dbReference>
<evidence type="ECO:0000256" key="3">
    <source>
        <dbReference type="ARBA" id="ARBA00023015"/>
    </source>
</evidence>
<dbReference type="GO" id="GO:0005634">
    <property type="term" value="C:nucleus"/>
    <property type="evidence" value="ECO:0007669"/>
    <property type="project" value="UniProtKB-SubCell"/>
</dbReference>
<evidence type="ECO:0000256" key="2">
    <source>
        <dbReference type="ARBA" id="ARBA00008289"/>
    </source>
</evidence>
<dbReference type="AlphaFoldDB" id="A0A0Q9XU62"/>
<keyword evidence="5" id="KW-0804">Transcription</keyword>
<dbReference type="GO" id="GO:0009267">
    <property type="term" value="P:cellular response to starvation"/>
    <property type="evidence" value="ECO:0007669"/>
    <property type="project" value="EnsemblMetazoa"/>
</dbReference>
<feature type="compositionally biased region" description="Low complexity" evidence="7">
    <location>
        <begin position="251"/>
        <end position="266"/>
    </location>
</feature>
<dbReference type="PROSITE" id="PS50888">
    <property type="entry name" value="BHLH"/>
    <property type="match status" value="1"/>
</dbReference>
<dbReference type="GO" id="GO:1901098">
    <property type="term" value="P:positive regulation of autophagosome maturation"/>
    <property type="evidence" value="ECO:0007669"/>
    <property type="project" value="EnsemblMetazoa"/>
</dbReference>
<feature type="region of interest" description="Disordered" evidence="7">
    <location>
        <begin position="232"/>
        <end position="275"/>
    </location>
</feature>
<feature type="compositionally biased region" description="Polar residues" evidence="7">
    <location>
        <begin position="711"/>
        <end position="720"/>
    </location>
</feature>
<feature type="compositionally biased region" description="Basic residues" evidence="7">
    <location>
        <begin position="774"/>
        <end position="793"/>
    </location>
</feature>
<dbReference type="InterPro" id="IPR031867">
    <property type="entry name" value="MiT/TFE_N"/>
</dbReference>
<organism evidence="9 10">
    <name type="scientific">Drosophila mojavensis</name>
    <name type="common">Fruit fly</name>
    <dbReference type="NCBI Taxonomy" id="7230"/>
    <lineage>
        <taxon>Eukaryota</taxon>
        <taxon>Metazoa</taxon>
        <taxon>Ecdysozoa</taxon>
        <taxon>Arthropoda</taxon>
        <taxon>Hexapoda</taxon>
        <taxon>Insecta</taxon>
        <taxon>Pterygota</taxon>
        <taxon>Neoptera</taxon>
        <taxon>Endopterygota</taxon>
        <taxon>Diptera</taxon>
        <taxon>Brachycera</taxon>
        <taxon>Muscomorpha</taxon>
        <taxon>Ephydroidea</taxon>
        <taxon>Drosophilidae</taxon>
        <taxon>Drosophila</taxon>
    </lineage>
</organism>
<evidence type="ECO:0000313" key="9">
    <source>
        <dbReference type="EMBL" id="KRG07347.1"/>
    </source>
</evidence>
<feature type="compositionally biased region" description="Polar residues" evidence="7">
    <location>
        <begin position="234"/>
        <end position="250"/>
    </location>
</feature>
<dbReference type="SMART" id="SM00353">
    <property type="entry name" value="HLH"/>
    <property type="match status" value="1"/>
</dbReference>
<dbReference type="InterPro" id="IPR011598">
    <property type="entry name" value="bHLH_dom"/>
</dbReference>
<keyword evidence="6" id="KW-0539">Nucleus</keyword>
<evidence type="ECO:0000313" key="10">
    <source>
        <dbReference type="Proteomes" id="UP000009192"/>
    </source>
</evidence>
<protein>
    <submittedName>
        <fullName evidence="9">Uncharacterized protein, isoform E</fullName>
    </submittedName>
</protein>
<accession>A0A0Q9XU62</accession>
<dbReference type="GO" id="GO:0046983">
    <property type="term" value="F:protein dimerization activity"/>
    <property type="evidence" value="ECO:0007669"/>
    <property type="project" value="InterPro"/>
</dbReference>
<dbReference type="Gene3D" id="4.10.280.10">
    <property type="entry name" value="Helix-loop-helix DNA-binding domain"/>
    <property type="match status" value="1"/>
</dbReference>
<name>A0A0Q9XU62_DROMO</name>
<comment type="similarity">
    <text evidence="2">Belongs to the MiT/TFE family.</text>
</comment>
<dbReference type="Proteomes" id="UP000009192">
    <property type="component" value="Unassembled WGS sequence"/>
</dbReference>
<feature type="compositionally biased region" description="Polar residues" evidence="7">
    <location>
        <begin position="445"/>
        <end position="459"/>
    </location>
</feature>
<gene>
    <name evidence="9" type="primary">Dmoj\GI14117</name>
    <name evidence="9" type="ORF">Dmoj_GI14117</name>
</gene>
<dbReference type="Pfam" id="PF15951">
    <property type="entry name" value="MITF_TFEB_C_3_N"/>
    <property type="match status" value="1"/>
</dbReference>
<dbReference type="GO" id="GO:0007560">
    <property type="term" value="P:imaginal disc morphogenesis"/>
    <property type="evidence" value="ECO:0007669"/>
    <property type="project" value="EnsemblMetazoa"/>
</dbReference>
<evidence type="ECO:0000256" key="5">
    <source>
        <dbReference type="ARBA" id="ARBA00023163"/>
    </source>
</evidence>
<dbReference type="GO" id="GO:0007040">
    <property type="term" value="P:lysosome organization"/>
    <property type="evidence" value="ECO:0007669"/>
    <property type="project" value="EnsemblMetazoa"/>
</dbReference>
<dbReference type="SMR" id="A0A0Q9XU62"/>
<dbReference type="InParanoid" id="A0A0Q9XU62"/>
<feature type="region of interest" description="Disordered" evidence="7">
    <location>
        <begin position="740"/>
        <end position="830"/>
    </location>
</feature>
<evidence type="ECO:0000259" key="8">
    <source>
        <dbReference type="PROSITE" id="PS50888"/>
    </source>
</evidence>
<feature type="region of interest" description="Disordered" evidence="7">
    <location>
        <begin position="70"/>
        <end position="91"/>
    </location>
</feature>
<evidence type="ECO:0000256" key="4">
    <source>
        <dbReference type="ARBA" id="ARBA00023125"/>
    </source>
</evidence>
<feature type="region of interest" description="Disordered" evidence="7">
    <location>
        <begin position="699"/>
        <end position="720"/>
    </location>
</feature>
<keyword evidence="4" id="KW-0238">DNA-binding</keyword>
<feature type="compositionally biased region" description="Low complexity" evidence="7">
    <location>
        <begin position="460"/>
        <end position="469"/>
    </location>
</feature>
<sequence length="870" mass="96364">MFSYFAKKTMNKVCNKNNNGSSSFVDETQNNFEICDQILESNRIRNEHAKETSEESLQEFQEFLKRVQTLQMSPSDESQQQEQQKQQQPLVSDIEVGVEPTNSMEQDEMNAISSCIQRRINEKSTTNIRVSVGIDKDLEMILEMDPSIVDLGDINLKEPTDTRVFGLPPLTGGPTFKTAIPTSRTQLKLQLQREQQQQEQQQILMQQQQQQHMNRQDQTMLNAFGMSTAGFQYDATSGSNRSSDCGSGSLNQNQQQKQHQQHQNQQPGQKDRLSVSSPVALKVPLQSIGVDVPPQVLQVSTVLENPTRYHVIQKQKNQVRQYLSESLKPSIWECQNFKNKAATNSASTGNLQCASDVNDSNVHNERPNSFGGGDTASNIIGKTLMHSEESALLSPFGGNCSSSFFGNDLDGQSVSDQPKSFFNKPNSNGNSSITGRTSGIINTMRNSNLSGASTASPLQSVSAPMSPSLSSVATSASELPSFDSDAEDLFDDILQNDSFNFDKNFSSELSIKQEPQNLTDAEIKDRQKKDNHNMIERRRRFNINDRIKELGTLLPKGSEAFYEVVRDIRPNKGTILKSSVDYIKCLKHEVSRLRQNETRQRQMELQNRKLISRIRELELQAKSHGISLSDYNLTSVSAPTPPISYLKCSSPSPTTSSVGHNHQTAASLMEDVMEDKLPLTNSDLPNMGLNQIDELMEDCKHPVQGGDPMLSSHSSHSPVATQLQCNREAAIYSTTAAGGADLKRTGTCTGSSSSSSSRGDNNSRFCTHSEHSHSYSHRRQGHQHLHSHPHHRGHNEQSSSFGMLNNDCDGSGHDPLLSSSQQPQGTVDVDDHHSVDLSAVMINDHSLSSLVDESQGEPMLLAPDSLDIDL</sequence>
<evidence type="ECO:0000256" key="1">
    <source>
        <dbReference type="ARBA" id="ARBA00004123"/>
    </source>
</evidence>
<dbReference type="InterPro" id="IPR036638">
    <property type="entry name" value="HLH_DNA-bd_sf"/>
</dbReference>
<evidence type="ECO:0000256" key="7">
    <source>
        <dbReference type="SAM" id="MobiDB-lite"/>
    </source>
</evidence>
<feature type="region of interest" description="Disordered" evidence="7">
    <location>
        <begin position="445"/>
        <end position="469"/>
    </location>
</feature>
<reference evidence="9 10" key="1">
    <citation type="journal article" date="2007" name="Nature">
        <title>Evolution of genes and genomes on the Drosophila phylogeny.</title>
        <authorList>
            <consortium name="Drosophila 12 Genomes Consortium"/>
            <person name="Clark A.G."/>
            <person name="Eisen M.B."/>
            <person name="Smith D.R."/>
            <person name="Bergman C.M."/>
            <person name="Oliver B."/>
            <person name="Markow T.A."/>
            <person name="Kaufman T.C."/>
            <person name="Kellis M."/>
            <person name="Gelbart W."/>
            <person name="Iyer V.N."/>
            <person name="Pollard D.A."/>
            <person name="Sackton T.B."/>
            <person name="Larracuente A.M."/>
            <person name="Singh N.D."/>
            <person name="Abad J.P."/>
            <person name="Abt D.N."/>
            <person name="Adryan B."/>
            <person name="Aguade M."/>
            <person name="Akashi H."/>
            <person name="Anderson W.W."/>
            <person name="Aquadro C.F."/>
            <person name="Ardell D.H."/>
            <person name="Arguello R."/>
            <person name="Artieri C.G."/>
            <person name="Barbash D.A."/>
            <person name="Barker D."/>
            <person name="Barsanti P."/>
            <person name="Batterham P."/>
            <person name="Batzoglou S."/>
            <person name="Begun D."/>
            <person name="Bhutkar A."/>
            <person name="Blanco E."/>
            <person name="Bosak S.A."/>
            <person name="Bradley R.K."/>
            <person name="Brand A.D."/>
            <person name="Brent M.R."/>
            <person name="Brooks A.N."/>
            <person name="Brown R.H."/>
            <person name="Butlin R.K."/>
            <person name="Caggese C."/>
            <person name="Calvi B.R."/>
            <person name="Bernardo de Carvalho A."/>
            <person name="Caspi A."/>
            <person name="Castrezana S."/>
            <person name="Celniker S.E."/>
            <person name="Chang J.L."/>
            <person name="Chapple C."/>
            <person name="Chatterji S."/>
            <person name="Chinwalla A."/>
            <person name="Civetta A."/>
            <person name="Clifton S.W."/>
            <person name="Comeron J.M."/>
            <person name="Costello J.C."/>
            <person name="Coyne J.A."/>
            <person name="Daub J."/>
            <person name="David R.G."/>
            <person name="Delcher A.L."/>
            <person name="Delehaunty K."/>
            <person name="Do C.B."/>
            <person name="Ebling H."/>
            <person name="Edwards K."/>
            <person name="Eickbush T."/>
            <person name="Evans J.D."/>
            <person name="Filipski A."/>
            <person name="Findeiss S."/>
            <person name="Freyhult E."/>
            <person name="Fulton L."/>
            <person name="Fulton R."/>
            <person name="Garcia A.C."/>
            <person name="Gardiner A."/>
            <person name="Garfield D.A."/>
            <person name="Garvin B.E."/>
            <person name="Gibson G."/>
            <person name="Gilbert D."/>
            <person name="Gnerre S."/>
            <person name="Godfrey J."/>
            <person name="Good R."/>
            <person name="Gotea V."/>
            <person name="Gravely B."/>
            <person name="Greenberg A.J."/>
            <person name="Griffiths-Jones S."/>
            <person name="Gross S."/>
            <person name="Guigo R."/>
            <person name="Gustafson E.A."/>
            <person name="Haerty W."/>
            <person name="Hahn M.W."/>
            <person name="Halligan D.L."/>
            <person name="Halpern A.L."/>
            <person name="Halter G.M."/>
            <person name="Han M.V."/>
            <person name="Heger A."/>
            <person name="Hillier L."/>
            <person name="Hinrichs A.S."/>
            <person name="Holmes I."/>
            <person name="Hoskins R.A."/>
            <person name="Hubisz M.J."/>
            <person name="Hultmark D."/>
            <person name="Huntley M.A."/>
            <person name="Jaffe D.B."/>
            <person name="Jagadeeshan S."/>
            <person name="Jeck W.R."/>
            <person name="Johnson J."/>
            <person name="Jones C.D."/>
            <person name="Jordan W.C."/>
            <person name="Karpen G.H."/>
            <person name="Kataoka E."/>
            <person name="Keightley P.D."/>
            <person name="Kheradpour P."/>
            <person name="Kirkness E.F."/>
            <person name="Koerich L.B."/>
            <person name="Kristiansen K."/>
            <person name="Kudrna D."/>
            <person name="Kulathinal R.J."/>
            <person name="Kumar S."/>
            <person name="Kwok R."/>
            <person name="Lander E."/>
            <person name="Langley C.H."/>
            <person name="Lapoint R."/>
            <person name="Lazzaro B.P."/>
            <person name="Lee S.J."/>
            <person name="Levesque L."/>
            <person name="Li R."/>
            <person name="Lin C.F."/>
            <person name="Lin M.F."/>
            <person name="Lindblad-Toh K."/>
            <person name="Llopart A."/>
            <person name="Long M."/>
            <person name="Low L."/>
            <person name="Lozovsky E."/>
            <person name="Lu J."/>
            <person name="Luo M."/>
            <person name="Machado C.A."/>
            <person name="Makalowski W."/>
            <person name="Marzo M."/>
            <person name="Matsuda M."/>
            <person name="Matzkin L."/>
            <person name="McAllister B."/>
            <person name="McBride C.S."/>
            <person name="McKernan B."/>
            <person name="McKernan K."/>
            <person name="Mendez-Lago M."/>
            <person name="Minx P."/>
            <person name="Mollenhauer M.U."/>
            <person name="Montooth K."/>
            <person name="Mount S.M."/>
            <person name="Mu X."/>
            <person name="Myers E."/>
            <person name="Negre B."/>
            <person name="Newfeld S."/>
            <person name="Nielsen R."/>
            <person name="Noor M.A."/>
            <person name="O'Grady P."/>
            <person name="Pachter L."/>
            <person name="Papaceit M."/>
            <person name="Parisi M.J."/>
            <person name="Parisi M."/>
            <person name="Parts L."/>
            <person name="Pedersen J.S."/>
            <person name="Pesole G."/>
            <person name="Phillippy A.M."/>
            <person name="Ponting C.P."/>
            <person name="Pop M."/>
            <person name="Porcelli D."/>
            <person name="Powell J.R."/>
            <person name="Prohaska S."/>
            <person name="Pruitt K."/>
            <person name="Puig M."/>
            <person name="Quesneville H."/>
            <person name="Ram K.R."/>
            <person name="Rand D."/>
            <person name="Rasmussen M.D."/>
            <person name="Reed L.K."/>
            <person name="Reenan R."/>
            <person name="Reily A."/>
            <person name="Remington K.A."/>
            <person name="Rieger T.T."/>
            <person name="Ritchie M.G."/>
            <person name="Robin C."/>
            <person name="Rogers Y.H."/>
            <person name="Rohde C."/>
            <person name="Rozas J."/>
            <person name="Rubenfield M.J."/>
            <person name="Ruiz A."/>
            <person name="Russo S."/>
            <person name="Salzberg S.L."/>
            <person name="Sanchez-Gracia A."/>
            <person name="Saranga D.J."/>
            <person name="Sato H."/>
            <person name="Schaeffer S.W."/>
            <person name="Schatz M.C."/>
            <person name="Schlenke T."/>
            <person name="Schwartz R."/>
            <person name="Segarra C."/>
            <person name="Singh R.S."/>
            <person name="Sirot L."/>
            <person name="Sirota M."/>
            <person name="Sisneros N.B."/>
            <person name="Smith C.D."/>
            <person name="Smith T.F."/>
            <person name="Spieth J."/>
            <person name="Stage D.E."/>
            <person name="Stark A."/>
            <person name="Stephan W."/>
            <person name="Strausberg R.L."/>
            <person name="Strempel S."/>
            <person name="Sturgill D."/>
            <person name="Sutton G."/>
            <person name="Sutton G.G."/>
            <person name="Tao W."/>
            <person name="Teichmann S."/>
            <person name="Tobari Y.N."/>
            <person name="Tomimura Y."/>
            <person name="Tsolas J.M."/>
            <person name="Valente V.L."/>
            <person name="Venter E."/>
            <person name="Venter J.C."/>
            <person name="Vicario S."/>
            <person name="Vieira F.G."/>
            <person name="Vilella A.J."/>
            <person name="Villasante A."/>
            <person name="Walenz B."/>
            <person name="Wang J."/>
            <person name="Wasserman M."/>
            <person name="Watts T."/>
            <person name="Wilson D."/>
            <person name="Wilson R.K."/>
            <person name="Wing R.A."/>
            <person name="Wolfner M.F."/>
            <person name="Wong A."/>
            <person name="Wong G.K."/>
            <person name="Wu C.I."/>
            <person name="Wu G."/>
            <person name="Yamamoto D."/>
            <person name="Yang H.P."/>
            <person name="Yang S.P."/>
            <person name="Yorke J.A."/>
            <person name="Yoshida K."/>
            <person name="Zdobnov E."/>
            <person name="Zhang P."/>
            <person name="Zhang Y."/>
            <person name="Zimin A.V."/>
            <person name="Baldwin J."/>
            <person name="Abdouelleil A."/>
            <person name="Abdulkadir J."/>
            <person name="Abebe A."/>
            <person name="Abera B."/>
            <person name="Abreu J."/>
            <person name="Acer S.C."/>
            <person name="Aftuck L."/>
            <person name="Alexander A."/>
            <person name="An P."/>
            <person name="Anderson E."/>
            <person name="Anderson S."/>
            <person name="Arachi H."/>
            <person name="Azer M."/>
            <person name="Bachantsang P."/>
            <person name="Barry A."/>
            <person name="Bayul T."/>
            <person name="Berlin A."/>
            <person name="Bessette D."/>
            <person name="Bloom T."/>
            <person name="Blye J."/>
            <person name="Boguslavskiy L."/>
            <person name="Bonnet C."/>
            <person name="Boukhgalter B."/>
            <person name="Bourzgui I."/>
            <person name="Brown A."/>
            <person name="Cahill P."/>
            <person name="Channer S."/>
            <person name="Cheshatsang Y."/>
            <person name="Chuda L."/>
            <person name="Citroen M."/>
            <person name="Collymore A."/>
            <person name="Cooke P."/>
            <person name="Costello M."/>
            <person name="D'Aco K."/>
            <person name="Daza R."/>
            <person name="De Haan G."/>
            <person name="DeGray S."/>
            <person name="DeMaso C."/>
            <person name="Dhargay N."/>
            <person name="Dooley K."/>
            <person name="Dooley E."/>
            <person name="Doricent M."/>
            <person name="Dorje P."/>
            <person name="Dorjee K."/>
            <person name="Dupes A."/>
            <person name="Elong R."/>
            <person name="Falk J."/>
            <person name="Farina A."/>
            <person name="Faro S."/>
            <person name="Ferguson D."/>
            <person name="Fisher S."/>
            <person name="Foley C.D."/>
            <person name="Franke A."/>
            <person name="Friedrich D."/>
            <person name="Gadbois L."/>
            <person name="Gearin G."/>
            <person name="Gearin C.R."/>
            <person name="Giannoukos G."/>
            <person name="Goode T."/>
            <person name="Graham J."/>
            <person name="Grandbois E."/>
            <person name="Grewal S."/>
            <person name="Gyaltsen K."/>
            <person name="Hafez N."/>
            <person name="Hagos B."/>
            <person name="Hall J."/>
            <person name="Henson C."/>
            <person name="Hollinger A."/>
            <person name="Honan T."/>
            <person name="Huard M.D."/>
            <person name="Hughes L."/>
            <person name="Hurhula B."/>
            <person name="Husby M.E."/>
            <person name="Kamat A."/>
            <person name="Kanga B."/>
            <person name="Kashin S."/>
            <person name="Khazanovich D."/>
            <person name="Kisner P."/>
            <person name="Lance K."/>
            <person name="Lara M."/>
            <person name="Lee W."/>
            <person name="Lennon N."/>
            <person name="Letendre F."/>
            <person name="LeVine R."/>
            <person name="Lipovsky A."/>
            <person name="Liu X."/>
            <person name="Liu J."/>
            <person name="Liu S."/>
            <person name="Lokyitsang T."/>
            <person name="Lokyitsang Y."/>
            <person name="Lubonja R."/>
            <person name="Lui A."/>
            <person name="MacDonald P."/>
            <person name="Magnisalis V."/>
            <person name="Maru K."/>
            <person name="Matthews C."/>
            <person name="McCusker W."/>
            <person name="McDonough S."/>
            <person name="Mehta T."/>
            <person name="Meldrim J."/>
            <person name="Meneus L."/>
            <person name="Mihai O."/>
            <person name="Mihalev A."/>
            <person name="Mihova T."/>
            <person name="Mittelman R."/>
            <person name="Mlenga V."/>
            <person name="Montmayeur A."/>
            <person name="Mulrain L."/>
            <person name="Navidi A."/>
            <person name="Naylor J."/>
            <person name="Negash T."/>
            <person name="Nguyen T."/>
            <person name="Nguyen N."/>
            <person name="Nicol R."/>
            <person name="Norbu C."/>
            <person name="Norbu N."/>
            <person name="Novod N."/>
            <person name="O'Neill B."/>
            <person name="Osman S."/>
            <person name="Markiewicz E."/>
            <person name="Oyono O.L."/>
            <person name="Patti C."/>
            <person name="Phunkhang P."/>
            <person name="Pierre F."/>
            <person name="Priest M."/>
            <person name="Raghuraman S."/>
            <person name="Rege F."/>
            <person name="Reyes R."/>
            <person name="Rise C."/>
            <person name="Rogov P."/>
            <person name="Ross K."/>
            <person name="Ryan E."/>
            <person name="Settipalli S."/>
            <person name="Shea T."/>
            <person name="Sherpa N."/>
            <person name="Shi L."/>
            <person name="Shih D."/>
            <person name="Sparrow T."/>
            <person name="Spaulding J."/>
            <person name="Stalker J."/>
            <person name="Stange-Thomann N."/>
            <person name="Stavropoulos S."/>
            <person name="Stone C."/>
            <person name="Strader C."/>
            <person name="Tesfaye S."/>
            <person name="Thomson T."/>
            <person name="Thoulutsang Y."/>
            <person name="Thoulutsang D."/>
            <person name="Topham K."/>
            <person name="Topping I."/>
            <person name="Tsamla T."/>
            <person name="Vassiliev H."/>
            <person name="Vo A."/>
            <person name="Wangchuk T."/>
            <person name="Wangdi T."/>
            <person name="Weiand M."/>
            <person name="Wilkinson J."/>
            <person name="Wilson A."/>
            <person name="Yadav S."/>
            <person name="Young G."/>
            <person name="Yu Q."/>
            <person name="Zembek L."/>
            <person name="Zhong D."/>
            <person name="Zimmer A."/>
            <person name="Zwirko Z."/>
            <person name="Jaffe D.B."/>
            <person name="Alvarez P."/>
            <person name="Brockman W."/>
            <person name="Butler J."/>
            <person name="Chin C."/>
            <person name="Gnerre S."/>
            <person name="Grabherr M."/>
            <person name="Kleber M."/>
            <person name="Mauceli E."/>
            <person name="MacCallum I."/>
        </authorList>
    </citation>
    <scope>NUCLEOTIDE SEQUENCE [LARGE SCALE GENOMIC DNA]</scope>
    <source>
        <strain evidence="10">Tucson 15081-1352.22</strain>
    </source>
</reference>
<dbReference type="OrthoDB" id="6242697at2759"/>
<dbReference type="GO" id="GO:0016042">
    <property type="term" value="P:lipid catabolic process"/>
    <property type="evidence" value="ECO:0007669"/>
    <property type="project" value="EnsemblMetazoa"/>
</dbReference>
<dbReference type="SUPFAM" id="SSF47459">
    <property type="entry name" value="HLH, helix-loop-helix DNA-binding domain"/>
    <property type="match status" value="1"/>
</dbReference>
<dbReference type="FunCoup" id="A0A0Q9XU62">
    <property type="interactions" value="298"/>
</dbReference>
<keyword evidence="10" id="KW-1185">Reference proteome</keyword>
<dbReference type="CDD" id="cd11397">
    <property type="entry name" value="bHLHzip_MITF_like"/>
    <property type="match status" value="1"/>
</dbReference>
<evidence type="ECO:0000256" key="6">
    <source>
        <dbReference type="ARBA" id="ARBA00023242"/>
    </source>
</evidence>
<feature type="domain" description="BHLH" evidence="8">
    <location>
        <begin position="527"/>
        <end position="586"/>
    </location>
</feature>
<dbReference type="GO" id="GO:0001228">
    <property type="term" value="F:DNA-binding transcription activator activity, RNA polymerase II-specific"/>
    <property type="evidence" value="ECO:0007669"/>
    <property type="project" value="EnsemblMetazoa"/>
</dbReference>
<dbReference type="PANTHER" id="PTHR45776:SF2">
    <property type="entry name" value="MIP04163P"/>
    <property type="match status" value="1"/>
</dbReference>
<proteinExistence type="inferred from homology"/>
<dbReference type="Pfam" id="PF00010">
    <property type="entry name" value="HLH"/>
    <property type="match status" value="1"/>
</dbReference>
<dbReference type="EMBL" id="CH933813">
    <property type="protein sequence ID" value="KRG07347.1"/>
    <property type="molecule type" value="Genomic_DNA"/>
</dbReference>
<keyword evidence="3" id="KW-0805">Transcription regulation</keyword>
<dbReference type="GO" id="GO:0000978">
    <property type="term" value="F:RNA polymerase II cis-regulatory region sequence-specific DNA binding"/>
    <property type="evidence" value="ECO:0007669"/>
    <property type="project" value="TreeGrafter"/>
</dbReference>
<dbReference type="GO" id="GO:0001745">
    <property type="term" value="P:compound eye morphogenesis"/>
    <property type="evidence" value="ECO:0007669"/>
    <property type="project" value="EnsemblMetazoa"/>
</dbReference>
<comment type="subcellular location">
    <subcellularLocation>
        <location evidence="1">Nucleus</location>
    </subcellularLocation>
</comment>